<dbReference type="EMBL" id="CADCXU010014850">
    <property type="protein sequence ID" value="CAB0004325.1"/>
    <property type="molecule type" value="Genomic_DNA"/>
</dbReference>
<dbReference type="AlphaFoldDB" id="A0A6H5GMK7"/>
<evidence type="ECO:0000313" key="2">
    <source>
        <dbReference type="EMBL" id="CAB0004325.1"/>
    </source>
</evidence>
<gene>
    <name evidence="2" type="ORF">NTEN_LOCUS9802</name>
</gene>
<feature type="compositionally biased region" description="Basic and acidic residues" evidence="1">
    <location>
        <begin position="56"/>
        <end position="66"/>
    </location>
</feature>
<organism evidence="2 3">
    <name type="scientific">Nesidiocoris tenuis</name>
    <dbReference type="NCBI Taxonomy" id="355587"/>
    <lineage>
        <taxon>Eukaryota</taxon>
        <taxon>Metazoa</taxon>
        <taxon>Ecdysozoa</taxon>
        <taxon>Arthropoda</taxon>
        <taxon>Hexapoda</taxon>
        <taxon>Insecta</taxon>
        <taxon>Pterygota</taxon>
        <taxon>Neoptera</taxon>
        <taxon>Paraneoptera</taxon>
        <taxon>Hemiptera</taxon>
        <taxon>Heteroptera</taxon>
        <taxon>Panheteroptera</taxon>
        <taxon>Cimicomorpha</taxon>
        <taxon>Miridae</taxon>
        <taxon>Dicyphina</taxon>
        <taxon>Nesidiocoris</taxon>
    </lineage>
</organism>
<keyword evidence="3" id="KW-1185">Reference proteome</keyword>
<dbReference type="Proteomes" id="UP000479000">
    <property type="component" value="Unassembled WGS sequence"/>
</dbReference>
<accession>A0A6H5GMK7</accession>
<feature type="compositionally biased region" description="Basic residues" evidence="1">
    <location>
        <begin position="41"/>
        <end position="55"/>
    </location>
</feature>
<evidence type="ECO:0000313" key="3">
    <source>
        <dbReference type="Proteomes" id="UP000479000"/>
    </source>
</evidence>
<reference evidence="2 3" key="1">
    <citation type="submission" date="2020-02" db="EMBL/GenBank/DDBJ databases">
        <authorList>
            <person name="Ferguson B K."/>
        </authorList>
    </citation>
    <scope>NUCLEOTIDE SEQUENCE [LARGE SCALE GENOMIC DNA]</scope>
</reference>
<feature type="region of interest" description="Disordered" evidence="1">
    <location>
        <begin position="29"/>
        <end position="66"/>
    </location>
</feature>
<feature type="non-terminal residue" evidence="2">
    <location>
        <position position="66"/>
    </location>
</feature>
<proteinExistence type="predicted"/>
<evidence type="ECO:0000256" key="1">
    <source>
        <dbReference type="SAM" id="MobiDB-lite"/>
    </source>
</evidence>
<name>A0A6H5GMK7_9HEMI</name>
<sequence length="66" mass="7343">MDTRTWSLAPSNKSLCKEISLGTRCTSDALWNSRKPTSSTKAKKVKKSKEVKKKAKEGEAKEEGDE</sequence>
<protein>
    <submittedName>
        <fullName evidence="2">Uncharacterized protein</fullName>
    </submittedName>
</protein>